<evidence type="ECO:0000313" key="6">
    <source>
        <dbReference type="Proteomes" id="UP000007150"/>
    </source>
</evidence>
<dbReference type="Pfam" id="PF00106">
    <property type="entry name" value="adh_short"/>
    <property type="match status" value="1"/>
</dbReference>
<evidence type="ECO:0000256" key="3">
    <source>
        <dbReference type="ARBA" id="ARBA00051383"/>
    </source>
</evidence>
<dbReference type="EC" id="1.1.1.35" evidence="5"/>
<dbReference type="GO" id="GO:0018502">
    <property type="term" value="F:2,5-dichloro-2,5-cyclohexadiene-1,4-diol dehydrogenase activity"/>
    <property type="evidence" value="ECO:0007669"/>
    <property type="project" value="RHEA"/>
</dbReference>
<name>F6F3D5_SPHCR</name>
<dbReference type="InterPro" id="IPR020904">
    <property type="entry name" value="Sc_DH/Rdtase_CS"/>
</dbReference>
<sequence length="324" mass="34594">MMRFDGQVAIVTGGGRGMGRSHSLLLAERGAKVVVNDLGVTMAGALTTEAPAHSVVAEIVQAGGDAIADGNDVATPTGAQAMVDAAIARWGRIDIVIHNAGIVRFAPFGEMTYEQFRSVMSVHVDGGFLVARAAWPHMAAQGYGRIVFITSQAALSGIENNANYGAAKTALVGLARGMAIDGAQHGIKVNSVDVMALTRMMEDFFTGGDESRPDIGAATGARNWWEQYVRPELVSPVVAFFAHKDCPWSGEIINTTAGRVCHQYLAMTDGFTDLDLTMESISENFAKIGDSQHGQHVFSHTNQYLQLQLKRLVEDTGIEAIPSM</sequence>
<dbReference type="RefSeq" id="WP_013849177.1">
    <property type="nucleotide sequence ID" value="NC_015594.1"/>
</dbReference>
<proteinExistence type="inferred from homology"/>
<protein>
    <submittedName>
        <fullName evidence="5">3-hydroxyacyl-CoA dehydrogenase</fullName>
        <ecNumber evidence="5">1.1.1.35</ecNumber>
    </submittedName>
</protein>
<dbReference type="Proteomes" id="UP000007150">
    <property type="component" value="Chromosome 2"/>
</dbReference>
<dbReference type="PROSITE" id="PS00061">
    <property type="entry name" value="ADH_SHORT"/>
    <property type="match status" value="1"/>
</dbReference>
<dbReference type="PANTHER" id="PTHR45024:SF2">
    <property type="entry name" value="SCP2 DOMAIN-CONTAINING PROTEIN"/>
    <property type="match status" value="1"/>
</dbReference>
<comment type="catalytic activity">
    <reaction evidence="3">
        <text>2,5-dichlorocyclohexa-2,5-dien-1,4-diol + NAD(+) = 2,5-dichlorohydroquinone + NADH + H(+)</text>
        <dbReference type="Rhea" id="RHEA:15741"/>
        <dbReference type="ChEBI" id="CHEBI:15378"/>
        <dbReference type="ChEBI" id="CHEBI:27545"/>
        <dbReference type="ChEBI" id="CHEBI:28975"/>
        <dbReference type="ChEBI" id="CHEBI:57540"/>
        <dbReference type="ChEBI" id="CHEBI:57945"/>
    </reaction>
</comment>
<dbReference type="PRINTS" id="PR00080">
    <property type="entry name" value="SDRFAMILY"/>
</dbReference>
<dbReference type="FunFam" id="3.40.50.720:FF:000084">
    <property type="entry name" value="Short-chain dehydrogenase reductase"/>
    <property type="match status" value="1"/>
</dbReference>
<dbReference type="PRINTS" id="PR00081">
    <property type="entry name" value="GDHRDH"/>
</dbReference>
<dbReference type="SUPFAM" id="SSF51735">
    <property type="entry name" value="NAD(P)-binding Rossmann-fold domains"/>
    <property type="match status" value="1"/>
</dbReference>
<gene>
    <name evidence="5" type="ORF">Sphch_3351</name>
</gene>
<dbReference type="InterPro" id="IPR036291">
    <property type="entry name" value="NAD(P)-bd_dom_sf"/>
</dbReference>
<reference evidence="5 6" key="1">
    <citation type="submission" date="2011-05" db="EMBL/GenBank/DDBJ databases">
        <title>Complete sequence of chromosome 2 of Sphingobium chlorophenolicum L-1.</title>
        <authorList>
            <consortium name="US DOE Joint Genome Institute"/>
            <person name="Lucas S."/>
            <person name="Han J."/>
            <person name="Lapidus A."/>
            <person name="Cheng J.-F."/>
            <person name="Goodwin L."/>
            <person name="Pitluck S."/>
            <person name="Peters L."/>
            <person name="Daligault H."/>
            <person name="Han C."/>
            <person name="Tapia R."/>
            <person name="Land M."/>
            <person name="Hauser L."/>
            <person name="Kyrpides N."/>
            <person name="Ivanova N."/>
            <person name="Pagani I."/>
            <person name="Turner P."/>
            <person name="Copley S."/>
            <person name="Woyke T."/>
        </authorList>
    </citation>
    <scope>NUCLEOTIDE SEQUENCE [LARGE SCALE GENOMIC DNA]</scope>
    <source>
        <strain evidence="5 6">L-1</strain>
    </source>
</reference>
<dbReference type="EMBL" id="CP002799">
    <property type="protein sequence ID" value="AEG50947.1"/>
    <property type="molecule type" value="Genomic_DNA"/>
</dbReference>
<evidence type="ECO:0000313" key="5">
    <source>
        <dbReference type="EMBL" id="AEG50947.1"/>
    </source>
</evidence>
<dbReference type="AlphaFoldDB" id="F6F3D5"/>
<evidence type="ECO:0000256" key="4">
    <source>
        <dbReference type="RuleBase" id="RU000363"/>
    </source>
</evidence>
<dbReference type="InterPro" id="IPR051687">
    <property type="entry name" value="Peroxisomal_Beta-Oxidation"/>
</dbReference>
<dbReference type="GO" id="GO:0003857">
    <property type="term" value="F:(3S)-3-hydroxyacyl-CoA dehydrogenase (NAD+) activity"/>
    <property type="evidence" value="ECO:0007669"/>
    <property type="project" value="UniProtKB-EC"/>
</dbReference>
<organism evidence="5 6">
    <name type="scientific">Sphingobium chlorophenolicum L-1</name>
    <dbReference type="NCBI Taxonomy" id="690566"/>
    <lineage>
        <taxon>Bacteria</taxon>
        <taxon>Pseudomonadati</taxon>
        <taxon>Pseudomonadota</taxon>
        <taxon>Alphaproteobacteria</taxon>
        <taxon>Sphingomonadales</taxon>
        <taxon>Sphingomonadaceae</taxon>
        <taxon>Sphingobium</taxon>
    </lineage>
</organism>
<evidence type="ECO:0000256" key="1">
    <source>
        <dbReference type="ARBA" id="ARBA00006484"/>
    </source>
</evidence>
<dbReference type="KEGG" id="sch:Sphch_3351"/>
<dbReference type="HOGENOM" id="CLU_010194_14_0_5"/>
<dbReference type="InterPro" id="IPR002347">
    <property type="entry name" value="SDR_fam"/>
</dbReference>
<dbReference type="PANTHER" id="PTHR45024">
    <property type="entry name" value="DEHYDROGENASES, SHORT CHAIN"/>
    <property type="match status" value="1"/>
</dbReference>
<keyword evidence="2 5" id="KW-0560">Oxidoreductase</keyword>
<dbReference type="Gene3D" id="3.40.50.720">
    <property type="entry name" value="NAD(P)-binding Rossmann-like Domain"/>
    <property type="match status" value="1"/>
</dbReference>
<dbReference type="STRING" id="690566.Sphch_3351"/>
<accession>F6F3D5</accession>
<comment type="similarity">
    <text evidence="1 4">Belongs to the short-chain dehydrogenases/reductases (SDR) family.</text>
</comment>
<evidence type="ECO:0000256" key="2">
    <source>
        <dbReference type="ARBA" id="ARBA00023002"/>
    </source>
</evidence>
<keyword evidence="6" id="KW-1185">Reference proteome</keyword>